<dbReference type="Pfam" id="PF04199">
    <property type="entry name" value="Cyclase"/>
    <property type="match status" value="1"/>
</dbReference>
<dbReference type="InterPro" id="IPR037175">
    <property type="entry name" value="KFase_sf"/>
</dbReference>
<reference evidence="1 2" key="1">
    <citation type="submission" date="2024-05" db="EMBL/GenBank/DDBJ databases">
        <authorList>
            <person name="Haq I."/>
            <person name="Ullah Z."/>
            <person name="Ahmad R."/>
            <person name="Li M."/>
            <person name="Tong Y."/>
        </authorList>
    </citation>
    <scope>NUCLEOTIDE SEQUENCE [LARGE SCALE GENOMIC DNA]</scope>
    <source>
        <strain evidence="1 2">16A2E</strain>
    </source>
</reference>
<evidence type="ECO:0000313" key="1">
    <source>
        <dbReference type="EMBL" id="MEN2767820.1"/>
    </source>
</evidence>
<dbReference type="Proteomes" id="UP001444625">
    <property type="component" value="Unassembled WGS sequence"/>
</dbReference>
<dbReference type="RefSeq" id="WP_345825287.1">
    <property type="nucleotide sequence ID" value="NZ_JBDIML010000003.1"/>
</dbReference>
<comment type="caution">
    <text evidence="1">The sequence shown here is derived from an EMBL/GenBank/DDBJ whole genome shotgun (WGS) entry which is preliminary data.</text>
</comment>
<gene>
    <name evidence="1" type="ORF">ABC228_11520</name>
</gene>
<dbReference type="EC" id="3.5.-.-" evidence="1"/>
<organism evidence="1 2">
    <name type="scientific">Ornithinibacillus xuwenensis</name>
    <dbReference type="NCBI Taxonomy" id="3144668"/>
    <lineage>
        <taxon>Bacteria</taxon>
        <taxon>Bacillati</taxon>
        <taxon>Bacillota</taxon>
        <taxon>Bacilli</taxon>
        <taxon>Bacillales</taxon>
        <taxon>Bacillaceae</taxon>
        <taxon>Ornithinibacillus</taxon>
    </lineage>
</organism>
<dbReference type="PANTHER" id="PTHR31118">
    <property type="entry name" value="CYCLASE-LIKE PROTEIN 2"/>
    <property type="match status" value="1"/>
</dbReference>
<keyword evidence="1" id="KW-0378">Hydrolase</keyword>
<accession>A0ABU9XHS0</accession>
<proteinExistence type="predicted"/>
<dbReference type="EMBL" id="JBDIML010000003">
    <property type="protein sequence ID" value="MEN2767820.1"/>
    <property type="molecule type" value="Genomic_DNA"/>
</dbReference>
<dbReference type="PANTHER" id="PTHR31118:SF12">
    <property type="entry name" value="CYCLASE-LIKE PROTEIN 2"/>
    <property type="match status" value="1"/>
</dbReference>
<dbReference type="GO" id="GO:0016787">
    <property type="term" value="F:hydrolase activity"/>
    <property type="evidence" value="ECO:0007669"/>
    <property type="project" value="UniProtKB-KW"/>
</dbReference>
<name>A0ABU9XHS0_9BACI</name>
<dbReference type="InterPro" id="IPR007325">
    <property type="entry name" value="KFase/CYL"/>
</dbReference>
<dbReference type="SUPFAM" id="SSF102198">
    <property type="entry name" value="Putative cyclase"/>
    <property type="match status" value="1"/>
</dbReference>
<sequence>MTKNNLQTVNELRTAINVLKEKKWIDLTHTFGPTSPHFSAFESAEFKTLFTHEDGFFAQSFTIPGQYGTHLDAPIHFVQNKRYLEELELKELVLPLIVIDKSKEAALNNDFTLSVDDILQFEAENGKIEPDTFVALRTDWSKRWPNHDLFNNKDSNGNPHAPGWGIDALQFLFEERQIKAIGHETFDTDSAVDYRKNGALLGEYYVLEQDTYQVELLTNLDKLPANGAVIFNIVPKVEKASGFPVRSFALLP</sequence>
<dbReference type="Gene3D" id="3.50.30.50">
    <property type="entry name" value="Putative cyclase"/>
    <property type="match status" value="1"/>
</dbReference>
<keyword evidence="2" id="KW-1185">Reference proteome</keyword>
<protein>
    <submittedName>
        <fullName evidence="1">Cyclase family protein</fullName>
        <ecNumber evidence="1">3.5.-.-</ecNumber>
    </submittedName>
</protein>
<evidence type="ECO:0000313" key="2">
    <source>
        <dbReference type="Proteomes" id="UP001444625"/>
    </source>
</evidence>